<dbReference type="Gene3D" id="3.10.196.10">
    <property type="entry name" value="Vitamin B12-dependent methionine synthase, activation domain"/>
    <property type="match status" value="1"/>
</dbReference>
<evidence type="ECO:0000256" key="18">
    <source>
        <dbReference type="PIRSR" id="PIRSR000381-1"/>
    </source>
</evidence>
<dbReference type="InterPro" id="IPR036589">
    <property type="entry name" value="HCY_dom_sf"/>
</dbReference>
<evidence type="ECO:0000256" key="5">
    <source>
        <dbReference type="ARBA" id="ARBA00012032"/>
    </source>
</evidence>
<proteinExistence type="inferred from homology"/>
<evidence type="ECO:0000256" key="21">
    <source>
        <dbReference type="PROSITE-ProRule" id="PRU00346"/>
    </source>
</evidence>
<evidence type="ECO:0000256" key="22">
    <source>
        <dbReference type="SAM" id="MobiDB-lite"/>
    </source>
</evidence>
<dbReference type="GO" id="GO:0005829">
    <property type="term" value="C:cytosol"/>
    <property type="evidence" value="ECO:0007669"/>
    <property type="project" value="TreeGrafter"/>
</dbReference>
<dbReference type="Pfam" id="PF00809">
    <property type="entry name" value="Pterin_bind"/>
    <property type="match status" value="2"/>
</dbReference>
<keyword evidence="9 21" id="KW-0808">Transferase</keyword>
<feature type="binding site" evidence="19">
    <location>
        <position position="1097"/>
    </location>
    <ligand>
        <name>methylcob(III)alamin</name>
        <dbReference type="ChEBI" id="CHEBI:28115"/>
    </ligand>
</feature>
<dbReference type="Gene3D" id="3.40.50.280">
    <property type="entry name" value="Cobalamin-binding domain"/>
    <property type="match status" value="1"/>
</dbReference>
<feature type="domain" description="B12-binding" evidence="26">
    <location>
        <begin position="1039"/>
        <end position="1174"/>
    </location>
</feature>
<feature type="domain" description="AdoMet activation" evidence="25">
    <location>
        <begin position="1190"/>
        <end position="1530"/>
    </location>
</feature>
<dbReference type="InterPro" id="IPR003726">
    <property type="entry name" value="HCY_dom"/>
</dbReference>
<evidence type="ECO:0000256" key="10">
    <source>
        <dbReference type="ARBA" id="ARBA00022691"/>
    </source>
</evidence>
<feature type="binding site" evidence="18 20">
    <location>
        <position position="354"/>
    </location>
    <ligand>
        <name>Zn(2+)</name>
        <dbReference type="ChEBI" id="CHEBI:29105"/>
    </ligand>
</feature>
<dbReference type="Gene3D" id="1.10.288.10">
    <property type="entry name" value="Cobalamin-dependent Methionine Synthase, domain 2"/>
    <property type="match status" value="1"/>
</dbReference>
<dbReference type="FunFam" id="1.10.1240.10:FF:000001">
    <property type="entry name" value="Methionine synthase"/>
    <property type="match status" value="1"/>
</dbReference>
<dbReference type="Gene3D" id="3.20.20.20">
    <property type="entry name" value="Dihydropteroate synthase-like"/>
    <property type="match status" value="2"/>
</dbReference>
<feature type="binding site" evidence="18 20">
    <location>
        <position position="290"/>
    </location>
    <ligand>
        <name>Zn(2+)</name>
        <dbReference type="ChEBI" id="CHEBI:29105"/>
    </ligand>
</feature>
<feature type="binding site" evidence="19">
    <location>
        <position position="972"/>
    </location>
    <ligand>
        <name>methylcob(III)alamin</name>
        <dbReference type="ChEBI" id="CHEBI:28115"/>
    </ligand>
</feature>
<comment type="cofactor">
    <cofactor evidence="2 18">
        <name>methylcob(III)alamin</name>
        <dbReference type="ChEBI" id="CHEBI:28115"/>
    </cofactor>
</comment>
<dbReference type="InterPro" id="IPR035901">
    <property type="entry name" value="GIY-YIG_endonuc_sf"/>
</dbReference>
<evidence type="ECO:0000259" key="25">
    <source>
        <dbReference type="PROSITE" id="PS50974"/>
    </source>
</evidence>
<dbReference type="InterPro" id="IPR000489">
    <property type="entry name" value="Pterin-binding_dom"/>
</dbReference>
<keyword evidence="10 19" id="KW-0949">S-adenosyl-L-methionine</keyword>
<dbReference type="GO" id="GO:0050667">
    <property type="term" value="P:homocysteine metabolic process"/>
    <property type="evidence" value="ECO:0007669"/>
    <property type="project" value="TreeGrafter"/>
</dbReference>
<dbReference type="InterPro" id="IPR037010">
    <property type="entry name" value="VitB12-dep_Met_synth_activ_sf"/>
</dbReference>
<evidence type="ECO:0000256" key="14">
    <source>
        <dbReference type="ARBA" id="ARBA00023167"/>
    </source>
</evidence>
<dbReference type="PIRSF" id="PIRSF000381">
    <property type="entry name" value="MetH"/>
    <property type="match status" value="1"/>
</dbReference>
<dbReference type="Gene3D" id="3.40.1440.10">
    <property type="entry name" value="GIY-YIG endonuclease"/>
    <property type="match status" value="1"/>
</dbReference>
<evidence type="ECO:0000256" key="17">
    <source>
        <dbReference type="ARBA" id="ARBA00031040"/>
    </source>
</evidence>
<dbReference type="SUPFAM" id="SSF47644">
    <property type="entry name" value="Methionine synthase domain"/>
    <property type="match status" value="1"/>
</dbReference>
<evidence type="ECO:0000313" key="28">
    <source>
        <dbReference type="EMBL" id="KAK2567728.1"/>
    </source>
</evidence>
<dbReference type="InterPro" id="IPR006158">
    <property type="entry name" value="Cobalamin-bd"/>
</dbReference>
<dbReference type="Pfam" id="PF02965">
    <property type="entry name" value="Met_synt_B12"/>
    <property type="match status" value="1"/>
</dbReference>
<evidence type="ECO:0000256" key="3">
    <source>
        <dbReference type="ARBA" id="ARBA00005178"/>
    </source>
</evidence>
<keyword evidence="15" id="KW-0170">Cobalt</keyword>
<comment type="cofactor">
    <cofactor evidence="1 20">
        <name>Zn(2+)</name>
        <dbReference type="ChEBI" id="CHEBI:29105"/>
    </cofactor>
</comment>
<dbReference type="InterPro" id="IPR011005">
    <property type="entry name" value="Dihydropteroate_synth-like_sf"/>
</dbReference>
<dbReference type="InterPro" id="IPR003759">
    <property type="entry name" value="Cbl-bd_cap"/>
</dbReference>
<evidence type="ECO:0000259" key="24">
    <source>
        <dbReference type="PROSITE" id="PS50972"/>
    </source>
</evidence>
<dbReference type="PROSITE" id="PS50974">
    <property type="entry name" value="ADOMET_ACTIVATION"/>
    <property type="match status" value="1"/>
</dbReference>
<feature type="domain" description="Hcy-binding" evidence="23">
    <location>
        <begin position="49"/>
        <end position="368"/>
    </location>
</feature>
<dbReference type="GO" id="GO:0008270">
    <property type="term" value="F:zinc ion binding"/>
    <property type="evidence" value="ECO:0007669"/>
    <property type="project" value="InterPro"/>
</dbReference>
<dbReference type="InterPro" id="IPR033706">
    <property type="entry name" value="Met_synthase_B12-bd"/>
</dbReference>
<dbReference type="InterPro" id="IPR011822">
    <property type="entry name" value="MetH"/>
</dbReference>
<feature type="binding site" evidence="19">
    <location>
        <position position="1101"/>
    </location>
    <ligand>
        <name>methylcob(III)alamin</name>
        <dbReference type="ChEBI" id="CHEBI:28115"/>
    </ligand>
</feature>
<dbReference type="PROSITE" id="PS51332">
    <property type="entry name" value="B12_BINDING"/>
    <property type="match status" value="1"/>
</dbReference>
<reference evidence="28" key="1">
    <citation type="journal article" date="2023" name="G3 (Bethesda)">
        <title>Whole genome assembly and annotation of the endangered Caribbean coral Acropora cervicornis.</title>
        <authorList>
            <person name="Selwyn J.D."/>
            <person name="Vollmer S.V."/>
        </authorList>
    </citation>
    <scope>NUCLEOTIDE SEQUENCE</scope>
    <source>
        <strain evidence="28">K2</strain>
    </source>
</reference>
<dbReference type="Pfam" id="PF02607">
    <property type="entry name" value="B12-binding_2"/>
    <property type="match status" value="1"/>
</dbReference>
<dbReference type="PROSITE" id="PS51337">
    <property type="entry name" value="B12_BINDING_NTER"/>
    <property type="match status" value="1"/>
</dbReference>
<dbReference type="GO" id="GO:0032259">
    <property type="term" value="P:methylation"/>
    <property type="evidence" value="ECO:0007669"/>
    <property type="project" value="UniProtKB-KW"/>
</dbReference>
<feature type="binding site" evidence="19">
    <location>
        <position position="1153"/>
    </location>
    <ligand>
        <name>methylcob(III)alamin</name>
        <dbReference type="ChEBI" id="CHEBI:28115"/>
    </ligand>
</feature>
<dbReference type="SUPFAM" id="SSF82282">
    <property type="entry name" value="Homocysteine S-methyltransferase"/>
    <property type="match status" value="1"/>
</dbReference>
<reference evidence="28" key="2">
    <citation type="journal article" date="2023" name="Science">
        <title>Genomic signatures of disease resistance in endangered staghorn corals.</title>
        <authorList>
            <person name="Vollmer S.V."/>
            <person name="Selwyn J.D."/>
            <person name="Despard B.A."/>
            <person name="Roesel C.L."/>
        </authorList>
    </citation>
    <scope>NUCLEOTIDE SEQUENCE</scope>
    <source>
        <strain evidence="28">K2</strain>
    </source>
</reference>
<organism evidence="28 29">
    <name type="scientific">Acropora cervicornis</name>
    <name type="common">Staghorn coral</name>
    <dbReference type="NCBI Taxonomy" id="6130"/>
    <lineage>
        <taxon>Eukaryota</taxon>
        <taxon>Metazoa</taxon>
        <taxon>Cnidaria</taxon>
        <taxon>Anthozoa</taxon>
        <taxon>Hexacorallia</taxon>
        <taxon>Scleractinia</taxon>
        <taxon>Astrocoeniina</taxon>
        <taxon>Acroporidae</taxon>
        <taxon>Acropora</taxon>
    </lineage>
</organism>
<feature type="region of interest" description="Disordered" evidence="22">
    <location>
        <begin position="685"/>
        <end position="760"/>
    </location>
</feature>
<feature type="binding site" evidence="19">
    <location>
        <begin position="1492"/>
        <end position="1493"/>
    </location>
    <ligand>
        <name>S-adenosyl-L-methionine</name>
        <dbReference type="ChEBI" id="CHEBI:59789"/>
    </ligand>
</feature>
<dbReference type="GO" id="GO:0046653">
    <property type="term" value="P:tetrahydrofolate metabolic process"/>
    <property type="evidence" value="ECO:0007669"/>
    <property type="project" value="TreeGrafter"/>
</dbReference>
<evidence type="ECO:0000256" key="7">
    <source>
        <dbReference type="ARBA" id="ARBA00022605"/>
    </source>
</evidence>
<dbReference type="InterPro" id="IPR036594">
    <property type="entry name" value="Meth_synthase_dom"/>
</dbReference>
<keyword evidence="14" id="KW-0486">Methionine biosynthesis</keyword>
<dbReference type="Gene3D" id="1.10.1240.10">
    <property type="entry name" value="Methionine synthase domain"/>
    <property type="match status" value="1"/>
</dbReference>
<dbReference type="PANTHER" id="PTHR45833">
    <property type="entry name" value="METHIONINE SYNTHASE"/>
    <property type="match status" value="1"/>
</dbReference>
<feature type="binding site" evidence="19">
    <location>
        <position position="1240"/>
    </location>
    <ligand>
        <name>S-adenosyl-L-methionine</name>
        <dbReference type="ChEBI" id="CHEBI:59789"/>
    </ligand>
</feature>
<dbReference type="FunFam" id="3.40.50.280:FF:000001">
    <property type="entry name" value="Methionine synthase"/>
    <property type="match status" value="1"/>
</dbReference>
<dbReference type="CDD" id="cd02069">
    <property type="entry name" value="methionine_synthase_B12_BD"/>
    <property type="match status" value="1"/>
</dbReference>
<dbReference type="GO" id="GO:0031419">
    <property type="term" value="F:cobalamin binding"/>
    <property type="evidence" value="ECO:0007669"/>
    <property type="project" value="UniProtKB-KW"/>
</dbReference>
<feature type="binding site" description="axial binding residue" evidence="18">
    <location>
        <position position="1052"/>
    </location>
    <ligand>
        <name>methylcob(III)alamin</name>
        <dbReference type="ChEBI" id="CHEBI:28115"/>
    </ligand>
    <ligandPart>
        <name>Co</name>
        <dbReference type="ChEBI" id="CHEBI:27638"/>
    </ligandPart>
</feature>
<accession>A0AAD9QUQ1</accession>
<evidence type="ECO:0000256" key="20">
    <source>
        <dbReference type="PROSITE-ProRule" id="PRU00333"/>
    </source>
</evidence>
<keyword evidence="8 18" id="KW-0846">Cobalamin</keyword>
<dbReference type="GO" id="GO:0008705">
    <property type="term" value="F:methionine synthase activity"/>
    <property type="evidence" value="ECO:0007669"/>
    <property type="project" value="UniProtKB-EC"/>
</dbReference>
<keyword evidence="7" id="KW-0028">Amino-acid biosynthesis</keyword>
<comment type="caution">
    <text evidence="28">The sequence shown here is derived from an EMBL/GenBank/DDBJ whole genome shotgun (WGS) entry which is preliminary data.</text>
</comment>
<dbReference type="SUPFAM" id="SSF56507">
    <property type="entry name" value="Methionine synthase activation domain-like"/>
    <property type="match status" value="1"/>
</dbReference>
<keyword evidence="12" id="KW-0677">Repeat</keyword>
<evidence type="ECO:0000256" key="2">
    <source>
        <dbReference type="ARBA" id="ARBA00001956"/>
    </source>
</evidence>
<feature type="compositionally biased region" description="Basic residues" evidence="22">
    <location>
        <begin position="721"/>
        <end position="732"/>
    </location>
</feature>
<feature type="compositionally biased region" description="Basic and acidic residues" evidence="22">
    <location>
        <begin position="740"/>
        <end position="760"/>
    </location>
</feature>
<comment type="similarity">
    <text evidence="4">Belongs to the vitamin-B12 dependent methionine synthase family.</text>
</comment>
<evidence type="ECO:0000256" key="13">
    <source>
        <dbReference type="ARBA" id="ARBA00022833"/>
    </source>
</evidence>
<dbReference type="InterPro" id="IPR004223">
    <property type="entry name" value="VitB12-dep_Met_synth_activ_dom"/>
</dbReference>
<evidence type="ECO:0000256" key="6">
    <source>
        <dbReference type="ARBA" id="ARBA00022603"/>
    </source>
</evidence>
<keyword evidence="29" id="KW-1185">Reference proteome</keyword>
<evidence type="ECO:0000313" key="29">
    <source>
        <dbReference type="Proteomes" id="UP001249851"/>
    </source>
</evidence>
<feature type="binding site" evidence="18 20">
    <location>
        <position position="353"/>
    </location>
    <ligand>
        <name>Zn(2+)</name>
        <dbReference type="ChEBI" id="CHEBI:29105"/>
    </ligand>
</feature>
<dbReference type="InterPro" id="IPR036724">
    <property type="entry name" value="Cobalamin-bd_sf"/>
</dbReference>
<evidence type="ECO:0000256" key="1">
    <source>
        <dbReference type="ARBA" id="ARBA00001947"/>
    </source>
</evidence>
<evidence type="ECO:0000259" key="27">
    <source>
        <dbReference type="PROSITE" id="PS51337"/>
    </source>
</evidence>
<dbReference type="Pfam" id="PF02310">
    <property type="entry name" value="B12-binding"/>
    <property type="match status" value="1"/>
</dbReference>
<dbReference type="FunFam" id="3.20.20.330:FF:000001">
    <property type="entry name" value="Methionine synthase"/>
    <property type="match status" value="1"/>
</dbReference>
<dbReference type="SUPFAM" id="SSF51717">
    <property type="entry name" value="Dihydropteroate synthetase-like"/>
    <property type="match status" value="2"/>
</dbReference>
<dbReference type="InterPro" id="IPR050554">
    <property type="entry name" value="Met_Synthase/Corrinoid"/>
</dbReference>
<dbReference type="SMART" id="SM01018">
    <property type="entry name" value="B12-binding_2"/>
    <property type="match status" value="1"/>
</dbReference>
<dbReference type="FunFam" id="3.20.20.20:FF:000002">
    <property type="entry name" value="Methionine synthase"/>
    <property type="match status" value="1"/>
</dbReference>
<dbReference type="PROSITE" id="PS50972">
    <property type="entry name" value="PTERIN_BINDING"/>
    <property type="match status" value="1"/>
</dbReference>
<dbReference type="SUPFAM" id="SSF52242">
    <property type="entry name" value="Cobalamin (vitamin B12)-binding domain"/>
    <property type="match status" value="1"/>
</dbReference>
<evidence type="ECO:0000256" key="4">
    <source>
        <dbReference type="ARBA" id="ARBA00010398"/>
    </source>
</evidence>
<name>A0AAD9QUQ1_ACRCE</name>
<evidence type="ECO:0000256" key="15">
    <source>
        <dbReference type="ARBA" id="ARBA00023285"/>
    </source>
</evidence>
<dbReference type="Pfam" id="PF02574">
    <property type="entry name" value="S-methyl_trans"/>
    <property type="match status" value="1"/>
</dbReference>
<gene>
    <name evidence="28" type="ORF">P5673_008593</name>
</gene>
<keyword evidence="6 21" id="KW-0489">Methyltransferase</keyword>
<dbReference type="Gene3D" id="3.20.20.330">
    <property type="entry name" value="Homocysteine-binding-like domain"/>
    <property type="match status" value="1"/>
</dbReference>
<evidence type="ECO:0000256" key="11">
    <source>
        <dbReference type="ARBA" id="ARBA00022723"/>
    </source>
</evidence>
<feature type="binding site" evidence="19">
    <location>
        <begin position="1049"/>
        <end position="1053"/>
    </location>
    <ligand>
        <name>methylcob(III)alamin</name>
        <dbReference type="ChEBI" id="CHEBI:28115"/>
    </ligand>
</feature>
<sequence length="1530" mass="170449">MHVAKFAGKINSRIPRYPLQLAKDVISSLANMPPTIKANDPLIESTDLATELAAILSKRIMILDGGMGTMIQSYHLEEEDFRGEEFKNHSKNLKGNNDFLSLTKPHIIEEIHKGYLFAGSDFIETNTFSGTSIAQADYGTEHLVYRLNKTSAEIAKKAARDVTAATGVKRYVAGALGPTNRTLSISPSVENPGYRNITFDQLVEAYAEQARGLLDGGSDVLMVETIFDTANAKAALFAIDELFEKEYQKVPVFVSGTIVDKSGRTLSGQTTGAFVISVSHSKPFSIGLNCALGANEMRPFVEAVSLCTPTYVLCYPNAGLPNTFGGYDETPEMTAEQLKNFVKDGLVNIVGGCCGTTPEHIKAIAEAVRPYKPRPLPSDPYGNAMNLSGLEEARITPDTLFVNIGERCNVAGSRRFCRLIKEGKFEEALAVAKLQVENGAQVLDINMDEGMLDGVDAMGKFVNLISSEPEIAKVPLCIDSSNFAVIEAGLKCTQGKCIVNSISLKNGEADFLEKATIIKRYGAAVVIMAFDEEGQKLWCCVGGGDQNKSFGFTYHPQNLAIKSVILKNFKILRNDPETKHMFSLPPLISFKRDKNLGNFLVRSAFKFNDQPGTFTCKRTRCKTCPFLSNTVKISGPNRSVKVTDHFTCITTNVIYCITCTLCKKIYIGETGRRLTDRFREHLRDAEQNNTDASKPVARHFNLPNHSHHNMTICGLSPTPREHRKPQKSRTKIRFPTGSDNDLKTFRPKQDLKPDSLPGKELHRHQRAKAAELEDKIKICTRSYNLLVSKVDFNPNDIIFDPNILTVATGMEEHNNYGKYFIEATRAIKQTLPGARVSGGLSNFSFSFRGMDAIREAMHSVFLYHAIKAGLDMAIVNAGNLPLYDDIEPKLLQLCEDLLWNRDPGCTEKLLQYAQGLGKGAKKQVVTDEWRSGNVEERLEHALVKGIDKYVIEDTEEARQCKERYPRPLNVIEGPLMKGMGVVGDLFGAGKMFLPQVIKSARVMKKAVGHLIPFMEKEREEQFAEMGGCSVEESLASRYSGTIVLATVKGDVHDIGKNIVGVVLGCNNFRVIDLGVMTPCEKILQTAIEEKADIIGLSGLITPSLDEMIHVAREMERQGLKIPLLIGGATTSRTHTAVKIAPRYAEPTVHVLDASKSVVVCSALIDQNSKEDFVEEIKEEYEEIRDEHYDSLKDRKYLSIEKARSKKANLDWVGFKPVRPSFLGAKVIDDCEISELISYIDWKPFFDVWQLRGKYPNRGYPKIFQDKTVGGEAKKLFDDADRMLNDIMETKSLRATGVVAFFPANSVGDDVYVFEDDNDRKAPPRAVFYGLRQQAEKEHGVEDPYYCLSDFVAPQETSVQDYIGTFAVSIMGAEYMAAKFEEDMDDYSVIMVKALADRLAEAFAELLHERVRKDLWGYCSDEILDAKDLLRIKYQGIRPAPGYPSQPDHTEKLTMWELMNCEELTGIKLTESLAMDPAASVSAIFFAHPKAVYFSVGKICEDQVKDYAERKENTVEEIERWLSPILAYDRD</sequence>
<evidence type="ECO:0000256" key="9">
    <source>
        <dbReference type="ARBA" id="ARBA00022679"/>
    </source>
</evidence>
<dbReference type="PROSITE" id="PS50970">
    <property type="entry name" value="HCY"/>
    <property type="match status" value="1"/>
</dbReference>
<dbReference type="Proteomes" id="UP001249851">
    <property type="component" value="Unassembled WGS sequence"/>
</dbReference>
<dbReference type="PANTHER" id="PTHR45833:SF1">
    <property type="entry name" value="METHIONINE SYNTHASE"/>
    <property type="match status" value="1"/>
</dbReference>
<dbReference type="EMBL" id="JARQWQ010000014">
    <property type="protein sequence ID" value="KAK2567728.1"/>
    <property type="molecule type" value="Genomic_DNA"/>
</dbReference>
<evidence type="ECO:0000259" key="26">
    <source>
        <dbReference type="PROSITE" id="PS51332"/>
    </source>
</evidence>
<feature type="domain" description="B12-binding N-terminal" evidence="27">
    <location>
        <begin position="925"/>
        <end position="1022"/>
    </location>
</feature>
<comment type="pathway">
    <text evidence="3">Amino-acid biosynthesis; L-methionine biosynthesis via de novo pathway; L-methionine from L-homocysteine (MetH route): step 1/1.</text>
</comment>
<evidence type="ECO:0000256" key="16">
    <source>
        <dbReference type="ARBA" id="ARBA00030163"/>
    </source>
</evidence>
<protein>
    <recommendedName>
        <fullName evidence="5">methionine synthase</fullName>
        <ecNumber evidence="5">2.1.1.13</ecNumber>
    </recommendedName>
    <alternativeName>
        <fullName evidence="17">5-methyltetrahydrofolate--homocysteine methyltransferase</fullName>
    </alternativeName>
    <alternativeName>
        <fullName evidence="16">Vitamin-B12 dependent methionine synthase</fullName>
    </alternativeName>
</protein>
<evidence type="ECO:0000259" key="23">
    <source>
        <dbReference type="PROSITE" id="PS50970"/>
    </source>
</evidence>
<evidence type="ECO:0000256" key="8">
    <source>
        <dbReference type="ARBA" id="ARBA00022628"/>
    </source>
</evidence>
<evidence type="ECO:0000256" key="19">
    <source>
        <dbReference type="PIRSR" id="PIRSR000381-2"/>
    </source>
</evidence>
<feature type="domain" description="Pterin-binding" evidence="24">
    <location>
        <begin position="401"/>
        <end position="655"/>
    </location>
</feature>
<keyword evidence="11 18" id="KW-0479">Metal-binding</keyword>
<dbReference type="CDD" id="cd10442">
    <property type="entry name" value="GIY-YIG_PLEs"/>
    <property type="match status" value="1"/>
</dbReference>
<evidence type="ECO:0000256" key="12">
    <source>
        <dbReference type="ARBA" id="ARBA00022737"/>
    </source>
</evidence>
<keyword evidence="13 18" id="KW-0862">Zinc</keyword>
<feature type="binding site" evidence="19">
    <location>
        <position position="1437"/>
    </location>
    <ligand>
        <name>S-adenosyl-L-methionine</name>
        <dbReference type="ChEBI" id="CHEBI:59789"/>
    </ligand>
</feature>
<dbReference type="EC" id="2.1.1.13" evidence="5"/>